<keyword evidence="9" id="KW-1185">Reference proteome</keyword>
<gene>
    <name evidence="8" type="ORF">LTR77_008199</name>
</gene>
<keyword evidence="2 5" id="KW-0808">Transferase</keyword>
<keyword evidence="4 5" id="KW-0694">RNA-binding</keyword>
<dbReference type="Proteomes" id="UP001337655">
    <property type="component" value="Unassembled WGS sequence"/>
</dbReference>
<evidence type="ECO:0000256" key="1">
    <source>
        <dbReference type="ARBA" id="ARBA00022603"/>
    </source>
</evidence>
<dbReference type="Pfam" id="PF21148">
    <property type="entry name" value="NSUN5_fdxn-like"/>
    <property type="match status" value="1"/>
</dbReference>
<feature type="binding site" evidence="5">
    <location>
        <position position="299"/>
    </location>
    <ligand>
        <name>S-adenosyl-L-methionine</name>
        <dbReference type="ChEBI" id="CHEBI:59789"/>
    </ligand>
</feature>
<evidence type="ECO:0000256" key="4">
    <source>
        <dbReference type="ARBA" id="ARBA00022884"/>
    </source>
</evidence>
<dbReference type="InterPro" id="IPR048889">
    <property type="entry name" value="NSUN5_RCM1_N"/>
</dbReference>
<comment type="similarity">
    <text evidence="5">Belongs to the class I-like SAM-binding methyltransferase superfamily. RsmB/NOP family.</text>
</comment>
<keyword evidence="1 5" id="KW-0489">Methyltransferase</keyword>
<feature type="region of interest" description="Disordered" evidence="6">
    <location>
        <begin position="524"/>
        <end position="558"/>
    </location>
</feature>
<dbReference type="InterPro" id="IPR023267">
    <property type="entry name" value="RCMT"/>
</dbReference>
<evidence type="ECO:0000313" key="9">
    <source>
        <dbReference type="Proteomes" id="UP001337655"/>
    </source>
</evidence>
<name>A0AAV9P239_9PEZI</name>
<evidence type="ECO:0000256" key="6">
    <source>
        <dbReference type="SAM" id="MobiDB-lite"/>
    </source>
</evidence>
<dbReference type="InterPro" id="IPR049560">
    <property type="entry name" value="MeTrfase_RsmB-F_NOP2_cat"/>
</dbReference>
<evidence type="ECO:0000256" key="2">
    <source>
        <dbReference type="ARBA" id="ARBA00022679"/>
    </source>
</evidence>
<evidence type="ECO:0000259" key="7">
    <source>
        <dbReference type="PROSITE" id="PS51686"/>
    </source>
</evidence>
<feature type="region of interest" description="Disordered" evidence="6">
    <location>
        <begin position="338"/>
        <end position="385"/>
    </location>
</feature>
<dbReference type="Gene3D" id="3.40.50.150">
    <property type="entry name" value="Vaccinia Virus protein VP39"/>
    <property type="match status" value="1"/>
</dbReference>
<dbReference type="PANTHER" id="PTHR22807">
    <property type="entry name" value="NOP2 YEAST -RELATED NOL1/NOP2/FMU SUN DOMAIN-CONTAINING"/>
    <property type="match status" value="1"/>
</dbReference>
<organism evidence="8 9">
    <name type="scientific">Saxophila tyrrhenica</name>
    <dbReference type="NCBI Taxonomy" id="1690608"/>
    <lineage>
        <taxon>Eukaryota</taxon>
        <taxon>Fungi</taxon>
        <taxon>Dikarya</taxon>
        <taxon>Ascomycota</taxon>
        <taxon>Pezizomycotina</taxon>
        <taxon>Dothideomycetes</taxon>
        <taxon>Dothideomycetidae</taxon>
        <taxon>Mycosphaerellales</taxon>
        <taxon>Extremaceae</taxon>
        <taxon>Saxophila</taxon>
    </lineage>
</organism>
<dbReference type="PROSITE" id="PS51686">
    <property type="entry name" value="SAM_MT_RSMB_NOP"/>
    <property type="match status" value="1"/>
</dbReference>
<comment type="caution">
    <text evidence="8">The sequence shown here is derived from an EMBL/GenBank/DDBJ whole genome shotgun (WGS) entry which is preliminary data.</text>
</comment>
<evidence type="ECO:0000313" key="8">
    <source>
        <dbReference type="EMBL" id="KAK5166655.1"/>
    </source>
</evidence>
<dbReference type="Pfam" id="PF21153">
    <property type="entry name" value="NSUN5_N"/>
    <property type="match status" value="1"/>
</dbReference>
<feature type="domain" description="SAM-dependent MTase RsmB/NOP-type" evidence="7">
    <location>
        <begin position="131"/>
        <end position="516"/>
    </location>
</feature>
<dbReference type="InterPro" id="IPR049561">
    <property type="entry name" value="NSUN5_7_fdxn-like"/>
</dbReference>
<keyword evidence="3 5" id="KW-0949">S-adenosyl-L-methionine</keyword>
<dbReference type="PANTHER" id="PTHR22807:SF4">
    <property type="entry name" value="28S RRNA (CYTOSINE-C(5))-METHYLTRANSFERASE"/>
    <property type="match status" value="1"/>
</dbReference>
<evidence type="ECO:0000256" key="5">
    <source>
        <dbReference type="PROSITE-ProRule" id="PRU01023"/>
    </source>
</evidence>
<evidence type="ECO:0000256" key="3">
    <source>
        <dbReference type="ARBA" id="ARBA00022691"/>
    </source>
</evidence>
<sequence>MSLYHEAAELIDTLTKHGGSIKSLVFGKKSVKSDLKTLYALTIEAAKWSEILSEVIENSCILTTDKKLTPTLALLLTHDLLLSRKGIALPATHGLHTAIARHKARLSSELTKLRIRRGCPTLEALRTLVNQGGVTSKAHPRWVRINTLRTDLDSQLATTLAEYTRTEDLAAVAKPGCHEKIYYIDEHVPNLIALPSAIDLAKSLSYKKGMLIMQDKASCFPAYLLDPAQIDGDIIDACAAPGNKTTHLAALLAGSSPVSNISKSKIFACERDSARSLTLKKMVTLAGAEQVVKIRANQDFLRLNPRATEFANVTGLLLDPSCSGSGIVGRDEASVTIHLPNATKANDTAQRGKKRKHSSSEPPPKVKFEPDAPLEDSNAEESVPELEQDVQKLQTRLKSLSDFQLRIIEHAMSFPVAWRITYSTCSVYDEENEHVVVRALMSDVAIERGWRVMRREEQVDGLKKWHIRGRPEAVEHALEGADVELGADEVAEACMRCIKGGDEGTMGFFVAGFVRVGNSLGESDGFVKGQRDQNGTNGALDHREEETDDEWHGFSDED</sequence>
<feature type="binding site" evidence="5">
    <location>
        <position position="270"/>
    </location>
    <ligand>
        <name>S-adenosyl-L-methionine</name>
        <dbReference type="ChEBI" id="CHEBI:59789"/>
    </ligand>
</feature>
<feature type="active site" description="Nucleophile" evidence="5">
    <location>
        <position position="425"/>
    </location>
</feature>
<feature type="compositionally biased region" description="Acidic residues" evidence="6">
    <location>
        <begin position="372"/>
        <end position="385"/>
    </location>
</feature>
<dbReference type="GO" id="GO:0003723">
    <property type="term" value="F:RNA binding"/>
    <property type="evidence" value="ECO:0007669"/>
    <property type="project" value="UniProtKB-UniRule"/>
</dbReference>
<feature type="binding site" evidence="5">
    <location>
        <position position="319"/>
    </location>
    <ligand>
        <name>S-adenosyl-L-methionine</name>
        <dbReference type="ChEBI" id="CHEBI:59789"/>
    </ligand>
</feature>
<dbReference type="InterPro" id="IPR001678">
    <property type="entry name" value="MeTrfase_RsmB-F_NOP2_dom"/>
</dbReference>
<protein>
    <recommendedName>
        <fullName evidence="7">SAM-dependent MTase RsmB/NOP-type domain-containing protein</fullName>
    </recommendedName>
</protein>
<dbReference type="AlphaFoldDB" id="A0AAV9P239"/>
<dbReference type="SUPFAM" id="SSF53335">
    <property type="entry name" value="S-adenosyl-L-methionine-dependent methyltransferases"/>
    <property type="match status" value="1"/>
</dbReference>
<reference evidence="8 9" key="1">
    <citation type="submission" date="2023-08" db="EMBL/GenBank/DDBJ databases">
        <title>Black Yeasts Isolated from many extreme environments.</title>
        <authorList>
            <person name="Coleine C."/>
            <person name="Stajich J.E."/>
            <person name="Selbmann L."/>
        </authorList>
    </citation>
    <scope>NUCLEOTIDE SEQUENCE [LARGE SCALE GENOMIC DNA]</scope>
    <source>
        <strain evidence="8 9">CCFEE 5935</strain>
    </source>
</reference>
<dbReference type="GO" id="GO:0070475">
    <property type="term" value="P:rRNA base methylation"/>
    <property type="evidence" value="ECO:0007669"/>
    <property type="project" value="TreeGrafter"/>
</dbReference>
<dbReference type="RefSeq" id="XP_064656537.1">
    <property type="nucleotide sequence ID" value="XM_064805432.1"/>
</dbReference>
<feature type="binding site" evidence="5">
    <location>
        <begin position="238"/>
        <end position="244"/>
    </location>
    <ligand>
        <name>S-adenosyl-L-methionine</name>
        <dbReference type="ChEBI" id="CHEBI:59789"/>
    </ligand>
</feature>
<dbReference type="InterPro" id="IPR029063">
    <property type="entry name" value="SAM-dependent_MTases_sf"/>
</dbReference>
<proteinExistence type="inferred from homology"/>
<dbReference type="Gene3D" id="3.30.70.1170">
    <property type="entry name" value="Sun protein, domain 3"/>
    <property type="match status" value="1"/>
</dbReference>
<dbReference type="GeneID" id="89929533"/>
<dbReference type="GO" id="GO:0008173">
    <property type="term" value="F:RNA methyltransferase activity"/>
    <property type="evidence" value="ECO:0007669"/>
    <property type="project" value="InterPro"/>
</dbReference>
<dbReference type="GO" id="GO:0005730">
    <property type="term" value="C:nucleolus"/>
    <property type="evidence" value="ECO:0007669"/>
    <property type="project" value="TreeGrafter"/>
</dbReference>
<dbReference type="PRINTS" id="PR02008">
    <property type="entry name" value="RCMTFAMILY"/>
</dbReference>
<accession>A0AAV9P239</accession>
<dbReference type="Pfam" id="PF01189">
    <property type="entry name" value="Methyltr_RsmB-F"/>
    <property type="match status" value="1"/>
</dbReference>
<feature type="compositionally biased region" description="Basic and acidic residues" evidence="6">
    <location>
        <begin position="540"/>
        <end position="558"/>
    </location>
</feature>
<dbReference type="EMBL" id="JAVRRT010000013">
    <property type="protein sequence ID" value="KAK5166655.1"/>
    <property type="molecule type" value="Genomic_DNA"/>
</dbReference>